<evidence type="ECO:0000259" key="4">
    <source>
        <dbReference type="Pfam" id="PF02449"/>
    </source>
</evidence>
<organism evidence="5 6">
    <name type="scientific">Victivallis lenta</name>
    <dbReference type="NCBI Taxonomy" id="2606640"/>
    <lineage>
        <taxon>Bacteria</taxon>
        <taxon>Pseudomonadati</taxon>
        <taxon>Lentisphaerota</taxon>
        <taxon>Lentisphaeria</taxon>
        <taxon>Victivallales</taxon>
        <taxon>Victivallaceae</taxon>
        <taxon>Victivallis</taxon>
    </lineage>
</organism>
<protein>
    <recommendedName>
        <fullName evidence="4">Glycoside hydrolase family 42 N-terminal domain-containing protein</fullName>
    </recommendedName>
</protein>
<keyword evidence="6" id="KW-1185">Reference proteome</keyword>
<gene>
    <name evidence="5" type="ORF">FYJ85_08410</name>
</gene>
<dbReference type="SUPFAM" id="SSF49344">
    <property type="entry name" value="CBD9-like"/>
    <property type="match status" value="1"/>
</dbReference>
<accession>A0A844G290</accession>
<feature type="domain" description="Glycoside hydrolase family 42 N-terminal" evidence="4">
    <location>
        <begin position="467"/>
        <end position="533"/>
    </location>
</feature>
<sequence>MIRKAPCFALFLTAAVVAAEPFDWKFDASESWKAEPSLPLCIGFDGLELLPPKTPEWGKPPVVYSLREAGSQKTPGNPEQIAFEAELLSGGGATLGLCLQDADGEFFAYPQRPLKPGLNRVGWKTASEAIGSWGEKKNGKVDFPVRLEALQLHQYPAKEAARVLLRTPEPETAEGSRRVVRSFVKFDDTARWKPSGELECGPEPDGLRVRSRQVPEPGKPAVIGRLKEVMFDLKEIGSPDAVGFDVELLDGSGVNLALELVDAAGENFSMKQKPLRKGANRVVWDLRHDIAGSWGKNKDGRLDLPVRIANLVVLQFPARKPAELLFRDGLKRETLRDIDAVEARLDTGNPLNILKPGAEKPLKFRFRNRYPEKNVFTARLRLYTLTGAERCFERSFELAPGEEAAWPLDWPAASPRGIWRCDLVLRNASGREQRLNRPAFACLTPAGPTEGRNPEFEIGMNMRQQGWSRAECERESQAAAAIGAKLLRTGFTWESLEPAPGEFRFELLDELLAMNAKYGMRQIFMVAYTPAWAAKPGLVANAKDWNEWNKSAPDPDALEAFVEKFAEHYRGEIEFYEFWNEPDLDFWRGTAEEYLECLKRVRRALKKSDPEAKLITGGFAYVGARSKPGFQEQVLAEGQDDFDFHGYHQHGDFSEYERVLEGPLARMRRVLRSPKPIFFTETGFYISNGNYLQQAENVVRKIVHAWATGARGYLWFNMRDDGFLPGYCEHNYGLVTNDWYPKEGFAAFNTLNLLLGQARYGGVLLRNPRTTAHWFRRDDGQAVVFWKSGRGTVEEPLTLLTDAAEAEFVDLFGNATPLKLSAGRLTVPVPEHPGYLLLKGAARAPECGRSVVSFAGTRVTASPGVPSGIRVTLHNPLPAEAVAELRWKLPENIDAPAPGKRRLAAGEAVELVLPVTVSEATRGGIVRPELQVRLNGGDWSSISIPVNVATRIADGAYPAEPQFTLDSRANLVSQMEHNPYTAHRVWSGPEDQSVRIFLASDDTELKFRVEVTDDVHVKSPGAASSFMEDGIQLALAVPGQNGHWEFGFAELEDGSPGTHCWIRPDNLAEPRTKLAVSARGRVTIYEIAIPLAGIGAAPEQLKRGIQFNLLVNDNDGEGRDGWMQIAPGIGEAKNPELYPFILK</sequence>
<dbReference type="Gene3D" id="3.20.20.80">
    <property type="entry name" value="Glycosidases"/>
    <property type="match status" value="1"/>
</dbReference>
<dbReference type="SUPFAM" id="SSF51445">
    <property type="entry name" value="(Trans)glycosidases"/>
    <property type="match status" value="1"/>
</dbReference>
<dbReference type="GO" id="GO:0009341">
    <property type="term" value="C:beta-galactosidase complex"/>
    <property type="evidence" value="ECO:0007669"/>
    <property type="project" value="InterPro"/>
</dbReference>
<keyword evidence="2" id="KW-0326">Glycosidase</keyword>
<dbReference type="GO" id="GO:0005975">
    <property type="term" value="P:carbohydrate metabolic process"/>
    <property type="evidence" value="ECO:0007669"/>
    <property type="project" value="InterPro"/>
</dbReference>
<evidence type="ECO:0000256" key="3">
    <source>
        <dbReference type="SAM" id="SignalP"/>
    </source>
</evidence>
<dbReference type="GO" id="GO:0004565">
    <property type="term" value="F:beta-galactosidase activity"/>
    <property type="evidence" value="ECO:0007669"/>
    <property type="project" value="InterPro"/>
</dbReference>
<dbReference type="AlphaFoldDB" id="A0A844G290"/>
<keyword evidence="1" id="KW-0378">Hydrolase</keyword>
<keyword evidence="3" id="KW-0732">Signal</keyword>
<name>A0A844G290_9BACT</name>
<dbReference type="Proteomes" id="UP000435649">
    <property type="component" value="Unassembled WGS sequence"/>
</dbReference>
<proteinExistence type="predicted"/>
<dbReference type="Gene3D" id="2.60.40.1190">
    <property type="match status" value="1"/>
</dbReference>
<comment type="caution">
    <text evidence="5">The sequence shown here is derived from an EMBL/GenBank/DDBJ whole genome shotgun (WGS) entry which is preliminary data.</text>
</comment>
<evidence type="ECO:0000313" key="5">
    <source>
        <dbReference type="EMBL" id="MST97064.1"/>
    </source>
</evidence>
<dbReference type="PANTHER" id="PTHR12631">
    <property type="entry name" value="ALPHA-L-IDURONIDASE"/>
    <property type="match status" value="1"/>
</dbReference>
<evidence type="ECO:0000313" key="6">
    <source>
        <dbReference type="Proteomes" id="UP000435649"/>
    </source>
</evidence>
<dbReference type="PANTHER" id="PTHR12631:SF10">
    <property type="entry name" value="BETA-XYLOSIDASE-LIKE PROTEIN-RELATED"/>
    <property type="match status" value="1"/>
</dbReference>
<dbReference type="InterPro" id="IPR013529">
    <property type="entry name" value="Glyco_hydro_42_N"/>
</dbReference>
<dbReference type="InterPro" id="IPR051923">
    <property type="entry name" value="Glycosyl_Hydrolase_39"/>
</dbReference>
<dbReference type="RefSeq" id="WP_154417871.1">
    <property type="nucleotide sequence ID" value="NZ_VUNS01000007.1"/>
</dbReference>
<dbReference type="CDD" id="cd09621">
    <property type="entry name" value="CBM9_like_5"/>
    <property type="match status" value="1"/>
</dbReference>
<evidence type="ECO:0000256" key="1">
    <source>
        <dbReference type="ARBA" id="ARBA00022801"/>
    </source>
</evidence>
<feature type="chain" id="PRO_5032533197" description="Glycoside hydrolase family 42 N-terminal domain-containing protein" evidence="3">
    <location>
        <begin position="19"/>
        <end position="1143"/>
    </location>
</feature>
<reference evidence="5 6" key="1">
    <citation type="submission" date="2019-08" db="EMBL/GenBank/DDBJ databases">
        <title>In-depth cultivation of the pig gut microbiome towards novel bacterial diversity and tailored functional studies.</title>
        <authorList>
            <person name="Wylensek D."/>
            <person name="Hitch T.C.A."/>
            <person name="Clavel T."/>
        </authorList>
    </citation>
    <scope>NUCLEOTIDE SEQUENCE [LARGE SCALE GENOMIC DNA]</scope>
    <source>
        <strain evidence="5 6">BBE-744-WT-12</strain>
    </source>
</reference>
<dbReference type="Pfam" id="PF02449">
    <property type="entry name" value="Glyco_hydro_42"/>
    <property type="match status" value="1"/>
</dbReference>
<dbReference type="InterPro" id="IPR017853">
    <property type="entry name" value="GH"/>
</dbReference>
<evidence type="ECO:0000256" key="2">
    <source>
        <dbReference type="ARBA" id="ARBA00023295"/>
    </source>
</evidence>
<dbReference type="EMBL" id="VUNS01000007">
    <property type="protein sequence ID" value="MST97064.1"/>
    <property type="molecule type" value="Genomic_DNA"/>
</dbReference>
<feature type="signal peptide" evidence="3">
    <location>
        <begin position="1"/>
        <end position="18"/>
    </location>
</feature>